<dbReference type="PANTHER" id="PTHR30033:SF2">
    <property type="entry name" value="FLAGELLAR HOOK PROTEIN"/>
    <property type="match status" value="1"/>
</dbReference>
<evidence type="ECO:0000256" key="3">
    <source>
        <dbReference type="ARBA" id="ARBA00009677"/>
    </source>
</evidence>
<comment type="subcellular location">
    <subcellularLocation>
        <location evidence="1">Bacterial flagellum</location>
    </subcellularLocation>
    <subcellularLocation>
        <location evidence="2">Secreted</location>
    </subcellularLocation>
</comment>
<keyword evidence="6" id="KW-0975">Bacterial flagellum</keyword>
<evidence type="ECO:0000256" key="5">
    <source>
        <dbReference type="ARBA" id="ARBA00022525"/>
    </source>
</evidence>
<evidence type="ECO:0000259" key="9">
    <source>
        <dbReference type="Pfam" id="PF06429"/>
    </source>
</evidence>
<proteinExistence type="inferred from homology"/>
<feature type="chain" id="PRO_5045379313" description="Flagellar hook-associated protein 1" evidence="8">
    <location>
        <begin position="21"/>
        <end position="475"/>
    </location>
</feature>
<keyword evidence="11" id="KW-0966">Cell projection</keyword>
<feature type="domain" description="Flagellar basal-body/hook protein C-terminal" evidence="9">
    <location>
        <begin position="438"/>
        <end position="473"/>
    </location>
</feature>
<evidence type="ECO:0000313" key="12">
    <source>
        <dbReference type="Proteomes" id="UP001597135"/>
    </source>
</evidence>
<keyword evidence="12" id="KW-1185">Reference proteome</keyword>
<evidence type="ECO:0000256" key="6">
    <source>
        <dbReference type="ARBA" id="ARBA00023143"/>
    </source>
</evidence>
<sequence>MSISSAISSALLGLGFNALGAQIASGNIANAQTDGYGRRELVPMSQATRHGGILRDVDPVILADRRAVDAEIGYSESLDAAITRLATLRSEGQEDRLITALGAFQNALTIAAANPSADSRLVAIGSAAESLVGEINAQASALADLRQEAESRIARDVHTLNSALAKIADLNTRVSRAQPGSEHLATLLDLRQKEVDAISALVPVKLAERDRGVIALYTSARAVLLDGRPAEIGFTETPTIAPHMSLAGGLLSGLTLNGRNISTGPGGPLSGGALAASFALRDTHLPAHQARLDALASELASRFGPGGPDATFAPGDPGLFTDLGGPASPAPQVGLSGRLRLNPLVSATSTEPWRWRAGLMATGPGEVGDASLINALAARLDARSVPADPALGAVSKDIASLGLQLSSAIDGERVGLSDKLASVRGRHAVLREMELRRGVDSDQQLQTLLTIEKSYAANAKVLQTVDDMLLRILAI</sequence>
<evidence type="ECO:0000256" key="2">
    <source>
        <dbReference type="ARBA" id="ARBA00004613"/>
    </source>
</evidence>
<feature type="signal peptide" evidence="8">
    <location>
        <begin position="1"/>
        <end position="20"/>
    </location>
</feature>
<dbReference type="InterPro" id="IPR010930">
    <property type="entry name" value="Flg_bb/hook_C_dom"/>
</dbReference>
<evidence type="ECO:0000313" key="11">
    <source>
        <dbReference type="EMBL" id="MFD1342221.1"/>
    </source>
</evidence>
<dbReference type="Proteomes" id="UP001597135">
    <property type="component" value="Unassembled WGS sequence"/>
</dbReference>
<keyword evidence="11" id="KW-0282">Flagellum</keyword>
<evidence type="ECO:0000256" key="4">
    <source>
        <dbReference type="ARBA" id="ARBA00016244"/>
    </source>
</evidence>
<dbReference type="RefSeq" id="WP_386802282.1">
    <property type="nucleotide sequence ID" value="NZ_JBHTMU010000009.1"/>
</dbReference>
<evidence type="ECO:0000259" key="10">
    <source>
        <dbReference type="Pfam" id="PF22638"/>
    </source>
</evidence>
<comment type="similarity">
    <text evidence="3">Belongs to the flagella basal body rod proteins family.</text>
</comment>
<organism evidence="11 12">
    <name type="scientific">Litorisediminicola beolgyonensis</name>
    <dbReference type="NCBI Taxonomy" id="1173614"/>
    <lineage>
        <taxon>Bacteria</taxon>
        <taxon>Pseudomonadati</taxon>
        <taxon>Pseudomonadota</taxon>
        <taxon>Alphaproteobacteria</taxon>
        <taxon>Rhodobacterales</taxon>
        <taxon>Paracoccaceae</taxon>
        <taxon>Litorisediminicola</taxon>
    </lineage>
</organism>
<keyword evidence="5" id="KW-0964">Secreted</keyword>
<dbReference type="InterPro" id="IPR053927">
    <property type="entry name" value="FlgK_helical"/>
</dbReference>
<dbReference type="PANTHER" id="PTHR30033">
    <property type="entry name" value="FLAGELLAR HOOK-ASSOCIATED PROTEIN 1"/>
    <property type="match status" value="1"/>
</dbReference>
<protein>
    <recommendedName>
        <fullName evidence="4">Flagellar hook-associated protein 1</fullName>
    </recommendedName>
</protein>
<name>A0ABW3ZGA5_9RHOB</name>
<dbReference type="InterPro" id="IPR002371">
    <property type="entry name" value="FlgK"/>
</dbReference>
<dbReference type="Pfam" id="PF22638">
    <property type="entry name" value="FlgK_D1"/>
    <property type="match status" value="1"/>
</dbReference>
<evidence type="ECO:0000256" key="8">
    <source>
        <dbReference type="SAM" id="SignalP"/>
    </source>
</evidence>
<comment type="caution">
    <text evidence="11">The sequence shown here is derived from an EMBL/GenBank/DDBJ whole genome shotgun (WGS) entry which is preliminary data.</text>
</comment>
<accession>A0ABW3ZGA5</accession>
<feature type="region of interest" description="Disordered" evidence="7">
    <location>
        <begin position="306"/>
        <end position="334"/>
    </location>
</feature>
<dbReference type="EMBL" id="JBHTMU010000009">
    <property type="protein sequence ID" value="MFD1342221.1"/>
    <property type="molecule type" value="Genomic_DNA"/>
</dbReference>
<evidence type="ECO:0000256" key="1">
    <source>
        <dbReference type="ARBA" id="ARBA00004365"/>
    </source>
</evidence>
<reference evidence="12" key="1">
    <citation type="journal article" date="2019" name="Int. J. Syst. Evol. Microbiol.">
        <title>The Global Catalogue of Microorganisms (GCM) 10K type strain sequencing project: providing services to taxonomists for standard genome sequencing and annotation.</title>
        <authorList>
            <consortium name="The Broad Institute Genomics Platform"/>
            <consortium name="The Broad Institute Genome Sequencing Center for Infectious Disease"/>
            <person name="Wu L."/>
            <person name="Ma J."/>
        </authorList>
    </citation>
    <scope>NUCLEOTIDE SEQUENCE [LARGE SCALE GENOMIC DNA]</scope>
    <source>
        <strain evidence="12">CCUG 62953</strain>
    </source>
</reference>
<keyword evidence="11" id="KW-0969">Cilium</keyword>
<evidence type="ECO:0000256" key="7">
    <source>
        <dbReference type="SAM" id="MobiDB-lite"/>
    </source>
</evidence>
<gene>
    <name evidence="11" type="ORF">ACFQ4E_07310</name>
</gene>
<keyword evidence="8" id="KW-0732">Signal</keyword>
<feature type="domain" description="Flagellar hook-associated protein FlgK helical" evidence="10">
    <location>
        <begin position="84"/>
        <end position="303"/>
    </location>
</feature>
<dbReference type="Pfam" id="PF06429">
    <property type="entry name" value="Flg_bbr_C"/>
    <property type="match status" value="1"/>
</dbReference>